<name>A0A233S045_STRDA</name>
<evidence type="ECO:0000313" key="3">
    <source>
        <dbReference type="Proteomes" id="UP000215483"/>
    </source>
</evidence>
<dbReference type="AlphaFoldDB" id="A0A233S045"/>
<protein>
    <submittedName>
        <fullName evidence="2">Uncharacterized protein</fullName>
    </submittedName>
</protein>
<reference evidence="2 3" key="1">
    <citation type="submission" date="2016-07" db="EMBL/GenBank/DDBJ databases">
        <title>Draft genome of Streptomyces diastatochromogenes.</title>
        <authorList>
            <person name="Podduturi R."/>
            <person name="Lukassen M.B."/>
            <person name="Clausen N."/>
            <person name="Nielsen J.L."/>
            <person name="Jorgensen N.O."/>
        </authorList>
    </citation>
    <scope>NUCLEOTIDE SEQUENCE [LARGE SCALE GENOMIC DNA]</scope>
    <source>
        <strain evidence="2 3">DSM 40608</strain>
    </source>
</reference>
<keyword evidence="3" id="KW-1185">Reference proteome</keyword>
<accession>A0A233S045</accession>
<organism evidence="2 3">
    <name type="scientific">Streptomyces diastatochromogenes</name>
    <dbReference type="NCBI Taxonomy" id="42236"/>
    <lineage>
        <taxon>Bacteria</taxon>
        <taxon>Bacillati</taxon>
        <taxon>Actinomycetota</taxon>
        <taxon>Actinomycetes</taxon>
        <taxon>Kitasatosporales</taxon>
        <taxon>Streptomycetaceae</taxon>
        <taxon>Streptomyces</taxon>
    </lineage>
</organism>
<proteinExistence type="predicted"/>
<feature type="region of interest" description="Disordered" evidence="1">
    <location>
        <begin position="71"/>
        <end position="95"/>
    </location>
</feature>
<gene>
    <name evidence="2" type="ORF">BEK98_40020</name>
</gene>
<dbReference type="Proteomes" id="UP000215483">
    <property type="component" value="Unassembled WGS sequence"/>
</dbReference>
<feature type="compositionally biased region" description="Polar residues" evidence="1">
    <location>
        <begin position="85"/>
        <end position="95"/>
    </location>
</feature>
<evidence type="ECO:0000256" key="1">
    <source>
        <dbReference type="SAM" id="MobiDB-lite"/>
    </source>
</evidence>
<evidence type="ECO:0000313" key="2">
    <source>
        <dbReference type="EMBL" id="OXY89004.1"/>
    </source>
</evidence>
<dbReference type="EMBL" id="MCGQ01000049">
    <property type="protein sequence ID" value="OXY89004.1"/>
    <property type="molecule type" value="Genomic_DNA"/>
</dbReference>
<sequence length="95" mass="9746">MVRAGHRVGMAAVGEDELFGGFCGSCDRAGAAGSTKAIRSMRAVRRGSSRARSGAGRGVDVLAAVRADVHAQTSAGTQGPAPQLWHSTVSWWGPP</sequence>
<comment type="caution">
    <text evidence="2">The sequence shown here is derived from an EMBL/GenBank/DDBJ whole genome shotgun (WGS) entry which is preliminary data.</text>
</comment>